<evidence type="ECO:0000256" key="1">
    <source>
        <dbReference type="SAM" id="MobiDB-lite"/>
    </source>
</evidence>
<proteinExistence type="predicted"/>
<dbReference type="EMBL" id="OW240913">
    <property type="protein sequence ID" value="CAH2252254.1"/>
    <property type="molecule type" value="Genomic_DNA"/>
</dbReference>
<reference evidence="2" key="1">
    <citation type="submission" date="2022-03" db="EMBL/GenBank/DDBJ databases">
        <authorList>
            <person name="Alioto T."/>
            <person name="Alioto T."/>
            <person name="Gomez Garrido J."/>
        </authorList>
    </citation>
    <scope>NUCLEOTIDE SEQUENCE</scope>
</reference>
<evidence type="ECO:0000313" key="2">
    <source>
        <dbReference type="EMBL" id="CAH2252254.1"/>
    </source>
</evidence>
<keyword evidence="3" id="KW-1185">Reference proteome</keyword>
<dbReference type="Proteomes" id="UP001295444">
    <property type="component" value="Chromosome 02"/>
</dbReference>
<evidence type="ECO:0000313" key="3">
    <source>
        <dbReference type="Proteomes" id="UP001295444"/>
    </source>
</evidence>
<feature type="compositionally biased region" description="Polar residues" evidence="1">
    <location>
        <begin position="69"/>
        <end position="79"/>
    </location>
</feature>
<feature type="region of interest" description="Disordered" evidence="1">
    <location>
        <begin position="67"/>
        <end position="86"/>
    </location>
</feature>
<organism evidence="2 3">
    <name type="scientific">Pelobates cultripes</name>
    <name type="common">Western spadefoot toad</name>
    <dbReference type="NCBI Taxonomy" id="61616"/>
    <lineage>
        <taxon>Eukaryota</taxon>
        <taxon>Metazoa</taxon>
        <taxon>Chordata</taxon>
        <taxon>Craniata</taxon>
        <taxon>Vertebrata</taxon>
        <taxon>Euteleostomi</taxon>
        <taxon>Amphibia</taxon>
        <taxon>Batrachia</taxon>
        <taxon>Anura</taxon>
        <taxon>Pelobatoidea</taxon>
        <taxon>Pelobatidae</taxon>
        <taxon>Pelobates</taxon>
    </lineage>
</organism>
<gene>
    <name evidence="2" type="ORF">PECUL_23A024713</name>
</gene>
<accession>A0AAD1RG79</accession>
<name>A0AAD1RG79_PELCU</name>
<protein>
    <submittedName>
        <fullName evidence="2">Uncharacterized protein</fullName>
    </submittedName>
</protein>
<dbReference type="AlphaFoldDB" id="A0AAD1RG79"/>
<sequence length="86" mass="10081">MRQIDGKYCQYNLHEPKNQQREQGGKAFNRPMPFVYRQTGRKTRRTNKAYSDYRAFEMSLHNAVHSIALPSTENTTTDPENMGRKS</sequence>